<feature type="signal peptide" evidence="2">
    <location>
        <begin position="1"/>
        <end position="23"/>
    </location>
</feature>
<protein>
    <submittedName>
        <fullName evidence="3">Uncharacterized protein</fullName>
    </submittedName>
</protein>
<organism evidence="3 4">
    <name type="scientific">Linnemannia schmuckeri</name>
    <dbReference type="NCBI Taxonomy" id="64567"/>
    <lineage>
        <taxon>Eukaryota</taxon>
        <taxon>Fungi</taxon>
        <taxon>Fungi incertae sedis</taxon>
        <taxon>Mucoromycota</taxon>
        <taxon>Mortierellomycotina</taxon>
        <taxon>Mortierellomycetes</taxon>
        <taxon>Mortierellales</taxon>
        <taxon>Mortierellaceae</taxon>
        <taxon>Linnemannia</taxon>
    </lineage>
</organism>
<dbReference type="EMBL" id="JAAAUQ010001049">
    <property type="protein sequence ID" value="KAF9143732.1"/>
    <property type="molecule type" value="Genomic_DNA"/>
</dbReference>
<dbReference type="AlphaFoldDB" id="A0A9P5V764"/>
<reference evidence="3" key="1">
    <citation type="journal article" date="2020" name="Fungal Divers.">
        <title>Resolving the Mortierellaceae phylogeny through synthesis of multi-gene phylogenetics and phylogenomics.</title>
        <authorList>
            <person name="Vandepol N."/>
            <person name="Liber J."/>
            <person name="Desiro A."/>
            <person name="Na H."/>
            <person name="Kennedy M."/>
            <person name="Barry K."/>
            <person name="Grigoriev I.V."/>
            <person name="Miller A.N."/>
            <person name="O'Donnell K."/>
            <person name="Stajich J.E."/>
            <person name="Bonito G."/>
        </authorList>
    </citation>
    <scope>NUCLEOTIDE SEQUENCE</scope>
    <source>
        <strain evidence="3">NRRL 6426</strain>
    </source>
</reference>
<keyword evidence="4" id="KW-1185">Reference proteome</keyword>
<feature type="chain" id="PRO_5040476720" evidence="2">
    <location>
        <begin position="24"/>
        <end position="189"/>
    </location>
</feature>
<dbReference type="Proteomes" id="UP000748756">
    <property type="component" value="Unassembled WGS sequence"/>
</dbReference>
<evidence type="ECO:0000313" key="4">
    <source>
        <dbReference type="Proteomes" id="UP000748756"/>
    </source>
</evidence>
<dbReference type="OrthoDB" id="2435247at2759"/>
<name>A0A9P5V764_9FUNG</name>
<comment type="caution">
    <text evidence="3">The sequence shown here is derived from an EMBL/GenBank/DDBJ whole genome shotgun (WGS) entry which is preliminary data.</text>
</comment>
<feature type="region of interest" description="Disordered" evidence="1">
    <location>
        <begin position="165"/>
        <end position="189"/>
    </location>
</feature>
<keyword evidence="2" id="KW-0732">Signal</keyword>
<proteinExistence type="predicted"/>
<evidence type="ECO:0000313" key="3">
    <source>
        <dbReference type="EMBL" id="KAF9143732.1"/>
    </source>
</evidence>
<sequence>MLRTTLLTVAAIIQVITLSVVTGLDAGRYTLSRGEVFLIPGARAGEVMPRQNFDKATVSAVWVVDLNADNTYYTLKYETSQKFMSYNDITVPAAVGTKLLTNSTSHPFRLELIDAATQRHRIHPPTDNNVAVCGAASDIYAKFCAVNNVSPTTEDPDFWDFTLASPPTTTLSPSTTPASTTTSASSPTD</sequence>
<gene>
    <name evidence="3" type="ORF">BG015_000319</name>
</gene>
<accession>A0A9P5V764</accession>
<evidence type="ECO:0000256" key="1">
    <source>
        <dbReference type="SAM" id="MobiDB-lite"/>
    </source>
</evidence>
<evidence type="ECO:0000256" key="2">
    <source>
        <dbReference type="SAM" id="SignalP"/>
    </source>
</evidence>